<proteinExistence type="predicted"/>
<dbReference type="Proteomes" id="UP001159363">
    <property type="component" value="Chromosome 7"/>
</dbReference>
<name>A0ABQ9GZU6_9NEOP</name>
<protein>
    <submittedName>
        <fullName evidence="2">Uncharacterized protein</fullName>
    </submittedName>
</protein>
<keyword evidence="3" id="KW-1185">Reference proteome</keyword>
<dbReference type="EMBL" id="JARBHB010000008">
    <property type="protein sequence ID" value="KAJ8877558.1"/>
    <property type="molecule type" value="Genomic_DNA"/>
</dbReference>
<evidence type="ECO:0000313" key="2">
    <source>
        <dbReference type="EMBL" id="KAJ8877558.1"/>
    </source>
</evidence>
<comment type="caution">
    <text evidence="2">The sequence shown here is derived from an EMBL/GenBank/DDBJ whole genome shotgun (WGS) entry which is preliminary data.</text>
</comment>
<organism evidence="2 3">
    <name type="scientific">Dryococelus australis</name>
    <dbReference type="NCBI Taxonomy" id="614101"/>
    <lineage>
        <taxon>Eukaryota</taxon>
        <taxon>Metazoa</taxon>
        <taxon>Ecdysozoa</taxon>
        <taxon>Arthropoda</taxon>
        <taxon>Hexapoda</taxon>
        <taxon>Insecta</taxon>
        <taxon>Pterygota</taxon>
        <taxon>Neoptera</taxon>
        <taxon>Polyneoptera</taxon>
        <taxon>Phasmatodea</taxon>
        <taxon>Verophasmatodea</taxon>
        <taxon>Anareolatae</taxon>
        <taxon>Phasmatidae</taxon>
        <taxon>Eurycanthinae</taxon>
        <taxon>Dryococelus</taxon>
    </lineage>
</organism>
<sequence>MRIPEKRVSQRHRPVRFPHAKIRERPDQESNPVCLGRSFLLKYKAAKTMVDIYKTGRRGGNTGNLHMGRHEIQTLQSHTLVKAVHDKHRAGRGRPWWRVGSAGEGEEGRGRGDEEGYGEGHGGEGRGRGDGGGVRGGAWGRGRGMEGGVLGVSNTVTCRLRTERVQGMSVSRPLASRSSPHYKPPSAGVVGGGLLHVLSANLLPRRNQTCEEDSATLDINITNLVMAKCRGLGQQQPMLRYVAAGGSENCDSHLANCGKELSDGVRWLERMRRTSMYIAGTDDSARVLRREKYHTKRDVVGYSILQLMAAKRRNSPAGFDEPGVTRPATLRATVPPLLLARAQKINGGGASEAGGLLLAPIAGRAGRDGPRANRPASGIRQGRWMRLSLRIYSRGVRLSSPGVPPPDVTPLPAG</sequence>
<feature type="region of interest" description="Disordered" evidence="1">
    <location>
        <begin position="93"/>
        <end position="134"/>
    </location>
</feature>
<gene>
    <name evidence="2" type="ORF">PR048_022013</name>
</gene>
<accession>A0ABQ9GZU6</accession>
<evidence type="ECO:0000313" key="3">
    <source>
        <dbReference type="Proteomes" id="UP001159363"/>
    </source>
</evidence>
<evidence type="ECO:0000256" key="1">
    <source>
        <dbReference type="SAM" id="MobiDB-lite"/>
    </source>
</evidence>
<reference evidence="2 3" key="1">
    <citation type="submission" date="2023-02" db="EMBL/GenBank/DDBJ databases">
        <title>LHISI_Scaffold_Assembly.</title>
        <authorList>
            <person name="Stuart O.P."/>
            <person name="Cleave R."/>
            <person name="Magrath M.J.L."/>
            <person name="Mikheyev A.S."/>
        </authorList>
    </citation>
    <scope>NUCLEOTIDE SEQUENCE [LARGE SCALE GENOMIC DNA]</scope>
    <source>
        <strain evidence="2">Daus_M_001</strain>
        <tissue evidence="2">Leg muscle</tissue>
    </source>
</reference>